<reference evidence="7 8" key="1">
    <citation type="submission" date="2017-07" db="EMBL/GenBank/DDBJ databases">
        <title>Tetzosporium hominis gen.nov. sp.nov.</title>
        <authorList>
            <person name="Tetz G."/>
            <person name="Tetz V."/>
        </authorList>
    </citation>
    <scope>NUCLEOTIDE SEQUENCE [LARGE SCALE GENOMIC DNA]</scope>
    <source>
        <strain evidence="7 8">VT-49</strain>
    </source>
</reference>
<evidence type="ECO:0000256" key="1">
    <source>
        <dbReference type="ARBA" id="ARBA00007151"/>
    </source>
</evidence>
<dbReference type="GO" id="GO:0006412">
    <property type="term" value="P:translation"/>
    <property type="evidence" value="ECO:0007669"/>
    <property type="project" value="InterPro"/>
</dbReference>
<dbReference type="GO" id="GO:0003723">
    <property type="term" value="F:RNA binding"/>
    <property type="evidence" value="ECO:0007669"/>
    <property type="project" value="InterPro"/>
</dbReference>
<evidence type="ECO:0000259" key="6">
    <source>
        <dbReference type="Pfam" id="PF00177"/>
    </source>
</evidence>
<dbReference type="GO" id="GO:1990904">
    <property type="term" value="C:ribonucleoprotein complex"/>
    <property type="evidence" value="ECO:0007669"/>
    <property type="project" value="UniProtKB-KW"/>
</dbReference>
<name>A0A264W2H1_9BACL</name>
<proteinExistence type="inferred from homology"/>
<evidence type="ECO:0000256" key="5">
    <source>
        <dbReference type="RuleBase" id="RU003619"/>
    </source>
</evidence>
<dbReference type="InterPro" id="IPR036823">
    <property type="entry name" value="Ribosomal_uS7_dom_sf"/>
</dbReference>
<dbReference type="GO" id="GO:0005840">
    <property type="term" value="C:ribosome"/>
    <property type="evidence" value="ECO:0007669"/>
    <property type="project" value="UniProtKB-KW"/>
</dbReference>
<gene>
    <name evidence="7" type="ORF">CF394_09610</name>
</gene>
<feature type="domain" description="Small ribosomal subunit protein uS7" evidence="6">
    <location>
        <begin position="2"/>
        <end position="54"/>
    </location>
</feature>
<dbReference type="GO" id="GO:0003735">
    <property type="term" value="F:structural constituent of ribosome"/>
    <property type="evidence" value="ECO:0007669"/>
    <property type="project" value="InterPro"/>
</dbReference>
<dbReference type="Pfam" id="PF00177">
    <property type="entry name" value="Ribosomal_S7"/>
    <property type="match status" value="1"/>
</dbReference>
<dbReference type="InterPro" id="IPR023798">
    <property type="entry name" value="Ribosomal_uS7_dom"/>
</dbReference>
<comment type="similarity">
    <text evidence="1 5">Belongs to the universal ribosomal protein uS7 family.</text>
</comment>
<evidence type="ECO:0000313" key="7">
    <source>
        <dbReference type="EMBL" id="OZS77773.1"/>
    </source>
</evidence>
<dbReference type="AlphaFoldDB" id="A0A264W2H1"/>
<dbReference type="SUPFAM" id="SSF47973">
    <property type="entry name" value="Ribosomal protein S7"/>
    <property type="match status" value="1"/>
</dbReference>
<organism evidence="7 8">
    <name type="scientific">Tetzosporium hominis</name>
    <dbReference type="NCBI Taxonomy" id="2020506"/>
    <lineage>
        <taxon>Bacteria</taxon>
        <taxon>Bacillati</taxon>
        <taxon>Bacillota</taxon>
        <taxon>Bacilli</taxon>
        <taxon>Bacillales</taxon>
        <taxon>Caryophanaceae</taxon>
        <taxon>Tetzosporium</taxon>
    </lineage>
</organism>
<evidence type="ECO:0000313" key="8">
    <source>
        <dbReference type="Proteomes" id="UP000217065"/>
    </source>
</evidence>
<keyword evidence="8" id="KW-1185">Reference proteome</keyword>
<feature type="non-terminal residue" evidence="7">
    <location>
        <position position="54"/>
    </location>
</feature>
<comment type="caution">
    <text evidence="7">The sequence shown here is derived from an EMBL/GenBank/DDBJ whole genome shotgun (WGS) entry which is preliminary data.</text>
</comment>
<evidence type="ECO:0000256" key="2">
    <source>
        <dbReference type="ARBA" id="ARBA00022980"/>
    </source>
</evidence>
<sequence>MPRKGPVAKRDVLPDPLYNSKLVTRLINKMMIDGKKGKAQTILYKSFDIIKERT</sequence>
<keyword evidence="3 5" id="KW-0687">Ribonucleoprotein</keyword>
<dbReference type="Proteomes" id="UP000217065">
    <property type="component" value="Unassembled WGS sequence"/>
</dbReference>
<accession>A0A264W2H1</accession>
<dbReference type="Gene3D" id="1.10.455.10">
    <property type="entry name" value="Ribosomal protein S7 domain"/>
    <property type="match status" value="1"/>
</dbReference>
<evidence type="ECO:0000256" key="3">
    <source>
        <dbReference type="ARBA" id="ARBA00023274"/>
    </source>
</evidence>
<protein>
    <recommendedName>
        <fullName evidence="4">30S ribosomal protein S7</fullName>
    </recommendedName>
</protein>
<evidence type="ECO:0000256" key="4">
    <source>
        <dbReference type="ARBA" id="ARBA00035524"/>
    </source>
</evidence>
<keyword evidence="2 5" id="KW-0689">Ribosomal protein</keyword>
<dbReference type="PROSITE" id="PS00052">
    <property type="entry name" value="RIBOSOMAL_S7"/>
    <property type="match status" value="1"/>
</dbReference>
<dbReference type="InterPro" id="IPR020606">
    <property type="entry name" value="Ribosomal_uS7_CS"/>
</dbReference>
<dbReference type="EMBL" id="NOKQ01000219">
    <property type="protein sequence ID" value="OZS77773.1"/>
    <property type="molecule type" value="Genomic_DNA"/>
</dbReference>